<feature type="compositionally biased region" description="Low complexity" evidence="10">
    <location>
        <begin position="545"/>
        <end position="557"/>
    </location>
</feature>
<dbReference type="Proteomes" id="UP000291000">
    <property type="component" value="Chromosome 2"/>
</dbReference>
<dbReference type="Ensembl" id="ENSCHIT00000019282.1">
    <property type="protein sequence ID" value="ENSCHIP00000011493.1"/>
    <property type="gene ID" value="ENSCHIG00000013638.1"/>
</dbReference>
<feature type="compositionally biased region" description="Basic and acidic residues" evidence="10">
    <location>
        <begin position="435"/>
        <end position="456"/>
    </location>
</feature>
<accession>A0A452EHQ1</accession>
<evidence type="ECO:0000256" key="3">
    <source>
        <dbReference type="ARBA" id="ARBA00022454"/>
    </source>
</evidence>
<reference evidence="11" key="3">
    <citation type="submission" date="2025-09" db="UniProtKB">
        <authorList>
            <consortium name="Ensembl"/>
        </authorList>
    </citation>
    <scope>IDENTIFICATION</scope>
</reference>
<gene>
    <name evidence="11" type="primary">SGO2</name>
</gene>
<keyword evidence="6 9" id="KW-0175">Coiled coil</keyword>
<dbReference type="GO" id="GO:0051177">
    <property type="term" value="P:meiotic sister chromatid cohesion"/>
    <property type="evidence" value="ECO:0007669"/>
    <property type="project" value="TreeGrafter"/>
</dbReference>
<evidence type="ECO:0000256" key="8">
    <source>
        <dbReference type="ARBA" id="ARBA00023328"/>
    </source>
</evidence>
<reference evidence="11" key="2">
    <citation type="submission" date="2025-08" db="UniProtKB">
        <authorList>
            <consortium name="Ensembl"/>
        </authorList>
    </citation>
    <scope>IDENTIFICATION</scope>
</reference>
<name>A0A452EHQ1_CAPHI</name>
<dbReference type="GeneTree" id="ENSGT00940000154107"/>
<feature type="region of interest" description="Disordered" evidence="10">
    <location>
        <begin position="281"/>
        <end position="346"/>
    </location>
</feature>
<keyword evidence="5" id="KW-0159">Chromosome partition</keyword>
<dbReference type="InterPro" id="IPR038889">
    <property type="entry name" value="Shugoshin1/2"/>
</dbReference>
<dbReference type="Bgee" id="ENSCHIG00000013638">
    <property type="expression patterns" value="Expressed in thymus and 16 other cell types or tissues"/>
</dbReference>
<keyword evidence="7" id="KW-0131">Cell cycle</keyword>
<evidence type="ECO:0000256" key="6">
    <source>
        <dbReference type="ARBA" id="ARBA00023054"/>
    </source>
</evidence>
<evidence type="ECO:0000313" key="11">
    <source>
        <dbReference type="Ensembl" id="ENSCHIP00000011493.1"/>
    </source>
</evidence>
<evidence type="ECO:0000256" key="10">
    <source>
        <dbReference type="SAM" id="MobiDB-lite"/>
    </source>
</evidence>
<dbReference type="PANTHER" id="PTHR21577">
    <property type="entry name" value="SHUGOSHIN"/>
    <property type="match status" value="1"/>
</dbReference>
<dbReference type="EMBL" id="LWLT01000002">
    <property type="status" value="NOT_ANNOTATED_CDS"/>
    <property type="molecule type" value="Genomic_DNA"/>
</dbReference>
<feature type="compositionally biased region" description="Basic and acidic residues" evidence="10">
    <location>
        <begin position="300"/>
        <end position="315"/>
    </location>
</feature>
<feature type="region of interest" description="Disordered" evidence="10">
    <location>
        <begin position="425"/>
        <end position="492"/>
    </location>
</feature>
<dbReference type="GO" id="GO:0030892">
    <property type="term" value="C:mitotic cohesin complex"/>
    <property type="evidence" value="ECO:0007669"/>
    <property type="project" value="Ensembl"/>
</dbReference>
<feature type="region of interest" description="Disordered" evidence="10">
    <location>
        <begin position="518"/>
        <end position="557"/>
    </location>
</feature>
<keyword evidence="3" id="KW-0158">Chromosome</keyword>
<organism evidence="11 12">
    <name type="scientific">Capra hircus</name>
    <name type="common">Goat</name>
    <dbReference type="NCBI Taxonomy" id="9925"/>
    <lineage>
        <taxon>Eukaryota</taxon>
        <taxon>Metazoa</taxon>
        <taxon>Chordata</taxon>
        <taxon>Craniata</taxon>
        <taxon>Vertebrata</taxon>
        <taxon>Euteleostomi</taxon>
        <taxon>Mammalia</taxon>
        <taxon>Eutheria</taxon>
        <taxon>Laurasiatheria</taxon>
        <taxon>Artiodactyla</taxon>
        <taxon>Ruminantia</taxon>
        <taxon>Pecora</taxon>
        <taxon>Bovidae</taxon>
        <taxon>Caprinae</taxon>
        <taxon>Capra</taxon>
    </lineage>
</organism>
<evidence type="ECO:0000313" key="12">
    <source>
        <dbReference type="Proteomes" id="UP000291000"/>
    </source>
</evidence>
<evidence type="ECO:0000256" key="4">
    <source>
        <dbReference type="ARBA" id="ARBA00022618"/>
    </source>
</evidence>
<feature type="compositionally biased region" description="Polar residues" evidence="10">
    <location>
        <begin position="520"/>
        <end position="529"/>
    </location>
</feature>
<evidence type="ECO:0000256" key="9">
    <source>
        <dbReference type="SAM" id="Coils"/>
    </source>
</evidence>
<feature type="region of interest" description="Disordered" evidence="10">
    <location>
        <begin position="211"/>
        <end position="247"/>
    </location>
</feature>
<dbReference type="GO" id="GO:0016604">
    <property type="term" value="C:nuclear body"/>
    <property type="evidence" value="ECO:0007669"/>
    <property type="project" value="Ensembl"/>
</dbReference>
<keyword evidence="4" id="KW-0132">Cell division</keyword>
<dbReference type="STRING" id="9925.ENSCHIP00000011493"/>
<comment type="subcellular location">
    <subcellularLocation>
        <location evidence="1">Chromosome</location>
        <location evidence="1">Centromere</location>
    </subcellularLocation>
</comment>
<keyword evidence="12" id="KW-1185">Reference proteome</keyword>
<keyword evidence="8" id="KW-0137">Centromere</keyword>
<dbReference type="OMA" id="LNWNNEI"/>
<evidence type="ECO:0000256" key="7">
    <source>
        <dbReference type="ARBA" id="ARBA00023306"/>
    </source>
</evidence>
<sequence length="1383" mass="157719">MVGGHLVSLSCREKKGHWTETQAGCPRNDLDRSEATFTLEENKAEIAVVQVMEYSAMETSSIFPSGIKKHVKDRRISKTTKLNVSLASKIKTKIINNSSIFKISLKHNNRALALALSKERENSRMITTEKMLLQKEVDKLNFENTFLRLKLNNLNKKLIEIEALMNNNLITAIEMSTLSEFHQSPFLLPSSKKKRVSQQCKLTRLPFARVPLTSNDDDDEDKEKIQCDDSTISKTSPDSPSLVSARPVSTQNNLRLLFVKENDQNVCSVNDSKHVSSVVDILPKENHSHSDQSSRSSLTSEKKNAQAISHNKEKSSPSNVTKRKKRVSSWESDNPADTPYVTDLDQQQVSSPILNWNNEIKDYSNETNTMQRNILCLPASSESASEPPAKGMNPLQGNDFELQKTVYDDDMDLTASEVSKIITVSTGTKKKRKKNPDDCGMKTFRKVKDPSSEKKRERSKRQFKNCSDANIEEKIESGPERRSVDLDVDGDSRDPNFIFRTEQLTQLNTLKKITLPNGFDQGNKQSMQCNKKKKRIHVTDEQEETYSSSQSSDQFPQDSKFDLCLSSLACKKSKASRQTFVIHTLEKDNLFPNQKVQETTSEDLGVTNEFQTAYLSNKGNPKLCDDETQNMFDLKKHVTDTQPTQQNESKINKVWQKINRKTEIISKMNQILGDNTKDVQSPEKGNCSFQTQKDKETISRNLDVSNEFQKSVLSTANNGNLCDCETQNVLGLQKQIPDAYPVQQNETRINKTLRQKVNRKTEIISTVNHLDNTSEYCPEKGKEIIPENLVDTREFQTPSLSSKDNRDLYDYDTQNVLGVKMYVHDIQPACQNESKIDKKQKVCRKTRIISEVNQIYKSDDKGRHDPEKGNLLSLIQKDTEIVPENLEDTNEFQIVDPSPRVNRNLCDYETQNLLGVKKCVSDTGKQKESKINKRPRQKVSRKTEIILEMNRKNEFNNKGICDPEKGDFSLTPNNEETISENLKVTQEFQTIYLSTKDDGHLYDYKTQNTLELTKCVTDKQPTQQNESQINKNLKQKQKVNRKTDIISEMCQIYEDNDKDVHGQESYTKNLDFKINKQRPEGQAVISGYCMEINSDEKENCDEISNPYKPIKKHGKESDKAKNILAKSDNMPVLQLTGSSQMSVLEPGLKHITDEADSDTGNQMESHRSSKLSTKILNRKRESHFVEVTKEGECQVKKVNKMTSKSKKRKTFEDPSRDSHELMERISNTIQEVSVEPEYTVKGKKLENVETVKPDFYTKMLISLSQRYSPSRQDSSCNSVLEGSVPLSISSNKNLKENFAPESSPIFQVSDEVHEKMKDMKFKVDQRTQRSEIGVRMLQDLTNTSFVSNTAAKFENKVEDLSSELPNRRRRCTPLSLKEPSLKG</sequence>
<dbReference type="PANTHER" id="PTHR21577:SF3">
    <property type="entry name" value="SHUGOSHIN 1-RELATED"/>
    <property type="match status" value="1"/>
</dbReference>
<evidence type="ECO:0000256" key="2">
    <source>
        <dbReference type="ARBA" id="ARBA00010845"/>
    </source>
</evidence>
<feature type="coiled-coil region" evidence="9">
    <location>
        <begin position="137"/>
        <end position="164"/>
    </location>
</feature>
<dbReference type="GO" id="GO:0007059">
    <property type="term" value="P:chromosome segregation"/>
    <property type="evidence" value="ECO:0007669"/>
    <property type="project" value="UniProtKB-KW"/>
</dbReference>
<feature type="compositionally biased region" description="Polar residues" evidence="10">
    <location>
        <begin position="228"/>
        <end position="247"/>
    </location>
</feature>
<reference evidence="11 12" key="1">
    <citation type="submission" date="2016-04" db="EMBL/GenBank/DDBJ databases">
        <title>Polished mammalian reference genomes with single-molecule sequencing and chromosome conformation capture applied to the Capra hircus genome.</title>
        <authorList>
            <person name="Bickhart D.M."/>
            <person name="Koren S."/>
            <person name="Rosen B."/>
            <person name="Hastie A."/>
            <person name="Liachko I."/>
            <person name="Sullivan S.T."/>
            <person name="Burton J."/>
            <person name="Sayre B.L."/>
            <person name="Huson H.J."/>
            <person name="Lee J."/>
            <person name="Lam E."/>
            <person name="Kelley C.M."/>
            <person name="Hutchison J.L."/>
            <person name="Zhou Y."/>
            <person name="Sun J."/>
            <person name="Crisa A."/>
            <person name="Schwartz J.C."/>
            <person name="Hammond J.A."/>
            <person name="Schroeder S.G."/>
            <person name="Liu G.E."/>
            <person name="Dunham M."/>
            <person name="Shendure J."/>
            <person name="Sonstegard T.S."/>
            <person name="Phillippy A.M."/>
            <person name="Van Tassell C.P."/>
            <person name="Smith T.P."/>
        </authorList>
    </citation>
    <scope>NUCLEOTIDE SEQUENCE [LARGE SCALE GENOMIC DNA]</scope>
</reference>
<feature type="compositionally biased region" description="Basic and acidic residues" evidence="10">
    <location>
        <begin position="471"/>
        <end position="492"/>
    </location>
</feature>
<dbReference type="GO" id="GO:0000776">
    <property type="term" value="C:kinetochore"/>
    <property type="evidence" value="ECO:0007669"/>
    <property type="project" value="TreeGrafter"/>
</dbReference>
<dbReference type="GO" id="GO:0051301">
    <property type="term" value="P:cell division"/>
    <property type="evidence" value="ECO:0007669"/>
    <property type="project" value="UniProtKB-KW"/>
</dbReference>
<evidence type="ECO:0000256" key="5">
    <source>
        <dbReference type="ARBA" id="ARBA00022829"/>
    </source>
</evidence>
<comment type="similarity">
    <text evidence="2">Belongs to the shugoshin family.</text>
</comment>
<feature type="compositionally biased region" description="Basic and acidic residues" evidence="10">
    <location>
        <begin position="282"/>
        <end position="292"/>
    </location>
</feature>
<evidence type="ECO:0000256" key="1">
    <source>
        <dbReference type="ARBA" id="ARBA00004584"/>
    </source>
</evidence>
<protein>
    <submittedName>
        <fullName evidence="11">Shugoshin 2</fullName>
    </submittedName>
</protein>
<proteinExistence type="inferred from homology"/>